<protein>
    <recommendedName>
        <fullName evidence="4">Lysozyme</fullName>
    </recommendedName>
</protein>
<dbReference type="AlphaFoldDB" id="A0A2A7APA9"/>
<gene>
    <name evidence="2" type="ORF">CGS58_10635</name>
</gene>
<evidence type="ECO:0000313" key="3">
    <source>
        <dbReference type="Proteomes" id="UP000220005"/>
    </source>
</evidence>
<dbReference type="GO" id="GO:0003796">
    <property type="term" value="F:lysozyme activity"/>
    <property type="evidence" value="ECO:0007669"/>
    <property type="project" value="InterPro"/>
</dbReference>
<dbReference type="PANTHER" id="PTHR34135">
    <property type="entry name" value="LYSOZYME"/>
    <property type="match status" value="1"/>
</dbReference>
<dbReference type="PANTHER" id="PTHR34135:SF2">
    <property type="entry name" value="LYSOZYME"/>
    <property type="match status" value="1"/>
</dbReference>
<accession>A0A2A7APA9</accession>
<dbReference type="Gene3D" id="3.20.20.80">
    <property type="entry name" value="Glycosidases"/>
    <property type="match status" value="1"/>
</dbReference>
<evidence type="ECO:0008006" key="4">
    <source>
        <dbReference type="Google" id="ProtNLM"/>
    </source>
</evidence>
<organism evidence="2 3">
    <name type="scientific">Faecalibacterium prausnitzii</name>
    <dbReference type="NCBI Taxonomy" id="853"/>
    <lineage>
        <taxon>Bacteria</taxon>
        <taxon>Bacillati</taxon>
        <taxon>Bacillota</taxon>
        <taxon>Clostridia</taxon>
        <taxon>Eubacteriales</taxon>
        <taxon>Oscillospiraceae</taxon>
        <taxon>Faecalibacterium</taxon>
    </lineage>
</organism>
<dbReference type="RefSeq" id="WP_097839856.1">
    <property type="nucleotide sequence ID" value="NZ_NMTY01000024.1"/>
</dbReference>
<dbReference type="InterPro" id="IPR002053">
    <property type="entry name" value="Glyco_hydro_25"/>
</dbReference>
<dbReference type="GO" id="GO:0009253">
    <property type="term" value="P:peptidoglycan catabolic process"/>
    <property type="evidence" value="ECO:0007669"/>
    <property type="project" value="InterPro"/>
</dbReference>
<dbReference type="GO" id="GO:0016052">
    <property type="term" value="P:carbohydrate catabolic process"/>
    <property type="evidence" value="ECO:0007669"/>
    <property type="project" value="TreeGrafter"/>
</dbReference>
<evidence type="ECO:0000256" key="1">
    <source>
        <dbReference type="ARBA" id="ARBA00010646"/>
    </source>
</evidence>
<dbReference type="EMBL" id="NMTY01000024">
    <property type="protein sequence ID" value="PDX80946.1"/>
    <property type="molecule type" value="Genomic_DNA"/>
</dbReference>
<dbReference type="InterPro" id="IPR017853">
    <property type="entry name" value="GH"/>
</dbReference>
<comment type="caution">
    <text evidence="2">The sequence shown here is derived from an EMBL/GenBank/DDBJ whole genome shotgun (WGS) entry which is preliminary data.</text>
</comment>
<dbReference type="Proteomes" id="UP000220005">
    <property type="component" value="Unassembled WGS sequence"/>
</dbReference>
<reference evidence="2 3" key="1">
    <citation type="journal article" date="2017" name="Front. Microbiol.">
        <title>New Insights into the Diversity of the Genus Faecalibacterium.</title>
        <authorList>
            <person name="Benevides L."/>
            <person name="Burman S."/>
            <person name="Martin R."/>
            <person name="Robert V."/>
            <person name="Thomas M."/>
            <person name="Miquel S."/>
            <person name="Chain F."/>
            <person name="Sokol H."/>
            <person name="Bermudez-Humaran L.G."/>
            <person name="Morrison M."/>
            <person name="Langella P."/>
            <person name="Azevedo V.A."/>
            <person name="Chatel J.M."/>
            <person name="Soares S."/>
        </authorList>
    </citation>
    <scope>NUCLEOTIDE SEQUENCE [LARGE SCALE GENOMIC DNA]</scope>
    <source>
        <strain evidence="2 3">CNCM I 4575</strain>
    </source>
</reference>
<name>A0A2A7APA9_9FIRM</name>
<dbReference type="Pfam" id="PF01183">
    <property type="entry name" value="Glyco_hydro_25"/>
    <property type="match status" value="1"/>
</dbReference>
<comment type="similarity">
    <text evidence="1">Belongs to the glycosyl hydrolase 25 family.</text>
</comment>
<proteinExistence type="inferred from homology"/>
<evidence type="ECO:0000313" key="2">
    <source>
        <dbReference type="EMBL" id="PDX80946.1"/>
    </source>
</evidence>
<sequence length="217" mass="23696">MTQKDCKTPPLTVLDVSRWQGRIDWDAVQRSGKIDGVMLRVLGSKNGKSYLDPMFEENYAACTSRGIPVGGYYYTCAVTPRQTAEELAALRAALEGKTFQYPLAIDVESAGLRVLAPEALAARVAEAAAQLEAWNLYAMVYTYTNFADTALAMDALTAYDLWLADYRGKCPTRPHGMWQYTSKGRVAGIDGPVDLSDAAKDYPAICKRTGLGTFQAG</sequence>
<dbReference type="SUPFAM" id="SSF51445">
    <property type="entry name" value="(Trans)glycosidases"/>
    <property type="match status" value="1"/>
</dbReference>
<dbReference type="PROSITE" id="PS51904">
    <property type="entry name" value="GLYCOSYL_HYDROL_F25_2"/>
    <property type="match status" value="1"/>
</dbReference>
<dbReference type="GO" id="GO:0016998">
    <property type="term" value="P:cell wall macromolecule catabolic process"/>
    <property type="evidence" value="ECO:0007669"/>
    <property type="project" value="InterPro"/>
</dbReference>